<sequence>MGAPFRPAVDVAGNIHDRDGRFPAKPVWNGLRKLAVVAICIINQVLAAFKEAPMHHVAHQHVDVRFGFTGALDYGPHISKQPFRSLNTPAEIVETQEQK</sequence>
<dbReference type="OrthoDB" id="10332498at2759"/>
<dbReference type="AlphaFoldDB" id="A0A9N9UBJ0"/>
<name>A0A9N9UBJ0_9HYPO</name>
<evidence type="ECO:0000313" key="2">
    <source>
        <dbReference type="Proteomes" id="UP000754883"/>
    </source>
</evidence>
<protein>
    <submittedName>
        <fullName evidence="1">Uncharacterized protein</fullName>
    </submittedName>
</protein>
<proteinExistence type="predicted"/>
<reference evidence="1" key="1">
    <citation type="submission" date="2021-10" db="EMBL/GenBank/DDBJ databases">
        <authorList>
            <person name="Piombo E."/>
        </authorList>
    </citation>
    <scope>NUCLEOTIDE SEQUENCE</scope>
</reference>
<gene>
    <name evidence="1" type="ORF">CBYS24578_00015901</name>
</gene>
<organism evidence="1 2">
    <name type="scientific">Clonostachys byssicola</name>
    <dbReference type="NCBI Taxonomy" id="160290"/>
    <lineage>
        <taxon>Eukaryota</taxon>
        <taxon>Fungi</taxon>
        <taxon>Dikarya</taxon>
        <taxon>Ascomycota</taxon>
        <taxon>Pezizomycotina</taxon>
        <taxon>Sordariomycetes</taxon>
        <taxon>Hypocreomycetidae</taxon>
        <taxon>Hypocreales</taxon>
        <taxon>Bionectriaceae</taxon>
        <taxon>Clonostachys</taxon>
    </lineage>
</organism>
<dbReference type="EMBL" id="CABFNO020001364">
    <property type="protein sequence ID" value="CAG9983622.1"/>
    <property type="molecule type" value="Genomic_DNA"/>
</dbReference>
<dbReference type="Proteomes" id="UP000754883">
    <property type="component" value="Unassembled WGS sequence"/>
</dbReference>
<comment type="caution">
    <text evidence="1">The sequence shown here is derived from an EMBL/GenBank/DDBJ whole genome shotgun (WGS) entry which is preliminary data.</text>
</comment>
<accession>A0A9N9UBJ0</accession>
<evidence type="ECO:0000313" key="1">
    <source>
        <dbReference type="EMBL" id="CAG9983622.1"/>
    </source>
</evidence>
<keyword evidence="2" id="KW-1185">Reference proteome</keyword>